<keyword evidence="2" id="KW-1185">Reference proteome</keyword>
<evidence type="ECO:0000313" key="2">
    <source>
        <dbReference type="Proteomes" id="UP000235786"/>
    </source>
</evidence>
<sequence>MRRQEAIIRREEDLAQIQNPPKRFRMTKTQMQAQQSEAETQEDRDAQAVADLWNQFLVEVEKEAVWNYFALFNNTFVTTLTETFVPDTPAYDPKYQKVREKCLALVRHCQNRMLDAAIAHVKKVKRVDALSDGSRHLESLTVSTDIHAFFEITFTKEKFFTVFFFMEPYLDFDRSKDGGRWYCKTVYTILCTRVFYHIDFLNEKVGNKFLNSRDELMDFVKKMVLTGEFNKIKRRHFYQKAGKLPKQCREKKPEVTLPTLGDRYHILTPMPDDSEDDEAEDDARAGLKQGGFFIICC</sequence>
<gene>
    <name evidence="1" type="ORF">L207DRAFT_636132</name>
</gene>
<proteinExistence type="predicted"/>
<organism evidence="1 2">
    <name type="scientific">Hyaloscypha variabilis (strain UAMH 11265 / GT02V1 / F)</name>
    <name type="common">Meliniomyces variabilis</name>
    <dbReference type="NCBI Taxonomy" id="1149755"/>
    <lineage>
        <taxon>Eukaryota</taxon>
        <taxon>Fungi</taxon>
        <taxon>Dikarya</taxon>
        <taxon>Ascomycota</taxon>
        <taxon>Pezizomycotina</taxon>
        <taxon>Leotiomycetes</taxon>
        <taxon>Helotiales</taxon>
        <taxon>Hyaloscyphaceae</taxon>
        <taxon>Hyaloscypha</taxon>
        <taxon>Hyaloscypha variabilis</taxon>
    </lineage>
</organism>
<dbReference type="EMBL" id="KZ613949">
    <property type="protein sequence ID" value="PMD37432.1"/>
    <property type="molecule type" value="Genomic_DNA"/>
</dbReference>
<reference evidence="1 2" key="1">
    <citation type="submission" date="2016-04" db="EMBL/GenBank/DDBJ databases">
        <title>A degradative enzymes factory behind the ericoid mycorrhizal symbiosis.</title>
        <authorList>
            <consortium name="DOE Joint Genome Institute"/>
            <person name="Martino E."/>
            <person name="Morin E."/>
            <person name="Grelet G."/>
            <person name="Kuo A."/>
            <person name="Kohler A."/>
            <person name="Daghino S."/>
            <person name="Barry K."/>
            <person name="Choi C."/>
            <person name="Cichocki N."/>
            <person name="Clum A."/>
            <person name="Copeland A."/>
            <person name="Hainaut M."/>
            <person name="Haridas S."/>
            <person name="Labutti K."/>
            <person name="Lindquist E."/>
            <person name="Lipzen A."/>
            <person name="Khouja H.-R."/>
            <person name="Murat C."/>
            <person name="Ohm R."/>
            <person name="Olson A."/>
            <person name="Spatafora J."/>
            <person name="Veneault-Fourrey C."/>
            <person name="Henrissat B."/>
            <person name="Grigoriev I."/>
            <person name="Martin F."/>
            <person name="Perotto S."/>
        </authorList>
    </citation>
    <scope>NUCLEOTIDE SEQUENCE [LARGE SCALE GENOMIC DNA]</scope>
    <source>
        <strain evidence="1 2">F</strain>
    </source>
</reference>
<protein>
    <submittedName>
        <fullName evidence="1">Uncharacterized protein</fullName>
    </submittedName>
</protein>
<dbReference type="AlphaFoldDB" id="A0A2J6RFY7"/>
<name>A0A2J6RFY7_HYAVF</name>
<accession>A0A2J6RFY7</accession>
<evidence type="ECO:0000313" key="1">
    <source>
        <dbReference type="EMBL" id="PMD37432.1"/>
    </source>
</evidence>
<dbReference type="Proteomes" id="UP000235786">
    <property type="component" value="Unassembled WGS sequence"/>
</dbReference>